<proteinExistence type="predicted"/>
<dbReference type="Proteomes" id="UP001295794">
    <property type="component" value="Unassembled WGS sequence"/>
</dbReference>
<evidence type="ECO:0000256" key="3">
    <source>
        <dbReference type="ARBA" id="ARBA00022490"/>
    </source>
</evidence>
<evidence type="ECO:0000256" key="4">
    <source>
        <dbReference type="ARBA" id="ARBA00022790"/>
    </source>
</evidence>
<dbReference type="PANTHER" id="PTHR13339">
    <property type="entry name" value="COP9 SIGNALOSOME COMPLEX SUBUNIT 8"/>
    <property type="match status" value="1"/>
</dbReference>
<evidence type="ECO:0000259" key="7">
    <source>
        <dbReference type="Pfam" id="PF10075"/>
    </source>
</evidence>
<gene>
    <name evidence="8" type="ORF">MYCIT1_LOCUS6068</name>
</gene>
<keyword evidence="9" id="KW-1185">Reference proteome</keyword>
<dbReference type="PANTHER" id="PTHR13339:SF0">
    <property type="entry name" value="COP9 SIGNALOSOME COMPLEX SUBUNIT 8"/>
    <property type="match status" value="1"/>
</dbReference>
<evidence type="ECO:0000256" key="5">
    <source>
        <dbReference type="ARBA" id="ARBA00023242"/>
    </source>
</evidence>
<comment type="caution">
    <text evidence="8">The sequence shown here is derived from an EMBL/GenBank/DDBJ whole genome shotgun (WGS) entry which is preliminary data.</text>
</comment>
<organism evidence="8 9">
    <name type="scientific">Mycena citricolor</name>
    <dbReference type="NCBI Taxonomy" id="2018698"/>
    <lineage>
        <taxon>Eukaryota</taxon>
        <taxon>Fungi</taxon>
        <taxon>Dikarya</taxon>
        <taxon>Basidiomycota</taxon>
        <taxon>Agaricomycotina</taxon>
        <taxon>Agaricomycetes</taxon>
        <taxon>Agaricomycetidae</taxon>
        <taxon>Agaricales</taxon>
        <taxon>Marasmiineae</taxon>
        <taxon>Mycenaceae</taxon>
        <taxon>Mycena</taxon>
    </lineage>
</organism>
<feature type="compositionally biased region" description="Pro residues" evidence="6">
    <location>
        <begin position="1"/>
        <end position="11"/>
    </location>
</feature>
<keyword evidence="4" id="KW-0736">Signalosome</keyword>
<name>A0AAD2GZ92_9AGAR</name>
<dbReference type="InterPro" id="IPR033464">
    <property type="entry name" value="CSN8_PSD8_EIF3K"/>
</dbReference>
<dbReference type="InterPro" id="IPR033205">
    <property type="entry name" value="COP9_CSN8"/>
</dbReference>
<evidence type="ECO:0000313" key="8">
    <source>
        <dbReference type="EMBL" id="CAK5265250.1"/>
    </source>
</evidence>
<evidence type="ECO:0000313" key="9">
    <source>
        <dbReference type="Proteomes" id="UP001295794"/>
    </source>
</evidence>
<dbReference type="Gene3D" id="1.25.40.990">
    <property type="match status" value="1"/>
</dbReference>
<evidence type="ECO:0000256" key="1">
    <source>
        <dbReference type="ARBA" id="ARBA00004123"/>
    </source>
</evidence>
<sequence length="256" mass="27081">MSSGPLTPPPSTETEIEDAARTVGSPAPADSASTAASAASLTPDAFTRLFPQIASFATEGDYSALIRTAEAHDSSSEDERQATRFFLTAPLVLAYLINDDIPPARCALIRLPAALQSAPFSNQLFGLVASVSERKHTNVYARAQKLVEFVGQADFLDQSLGAVLSNMLAAFLNAFRQRTFKLLQRAYMSLPLSLAEKYLGMSSDEVLSAAASGGWSYDSSTQILTPAVKTVSAAPAPVSTLSTFGFVSSSVAKLEM</sequence>
<evidence type="ECO:0000256" key="2">
    <source>
        <dbReference type="ARBA" id="ARBA00004496"/>
    </source>
</evidence>
<comment type="subcellular location">
    <subcellularLocation>
        <location evidence="2">Cytoplasm</location>
    </subcellularLocation>
    <subcellularLocation>
        <location evidence="1">Nucleus</location>
    </subcellularLocation>
</comment>
<feature type="region of interest" description="Disordered" evidence="6">
    <location>
        <begin position="1"/>
        <end position="36"/>
    </location>
</feature>
<feature type="domain" description="CSN8/PSMD8/EIF3K" evidence="7">
    <location>
        <begin position="91"/>
        <end position="229"/>
    </location>
</feature>
<keyword evidence="5" id="KW-0539">Nucleus</keyword>
<dbReference type="AlphaFoldDB" id="A0AAD2GZ92"/>
<evidence type="ECO:0000256" key="6">
    <source>
        <dbReference type="SAM" id="MobiDB-lite"/>
    </source>
</evidence>
<dbReference type="Pfam" id="PF10075">
    <property type="entry name" value="CSN8_PSD8_EIF3K"/>
    <property type="match status" value="1"/>
</dbReference>
<dbReference type="GO" id="GO:0010387">
    <property type="term" value="P:COP9 signalosome assembly"/>
    <property type="evidence" value="ECO:0007669"/>
    <property type="project" value="InterPro"/>
</dbReference>
<protein>
    <recommendedName>
        <fullName evidence="7">CSN8/PSMD8/EIF3K domain-containing protein</fullName>
    </recommendedName>
</protein>
<accession>A0AAD2GZ92</accession>
<dbReference type="GO" id="GO:0008180">
    <property type="term" value="C:COP9 signalosome"/>
    <property type="evidence" value="ECO:0007669"/>
    <property type="project" value="UniProtKB-KW"/>
</dbReference>
<dbReference type="EMBL" id="CAVNYO010000082">
    <property type="protein sequence ID" value="CAK5265250.1"/>
    <property type="molecule type" value="Genomic_DNA"/>
</dbReference>
<reference evidence="8" key="1">
    <citation type="submission" date="2023-11" db="EMBL/GenBank/DDBJ databases">
        <authorList>
            <person name="De Vega J J."/>
            <person name="De Vega J J."/>
        </authorList>
    </citation>
    <scope>NUCLEOTIDE SEQUENCE</scope>
</reference>
<keyword evidence="3" id="KW-0963">Cytoplasm</keyword>
<dbReference type="GO" id="GO:0005737">
    <property type="term" value="C:cytoplasm"/>
    <property type="evidence" value="ECO:0007669"/>
    <property type="project" value="UniProtKB-SubCell"/>
</dbReference>
<dbReference type="GO" id="GO:0000338">
    <property type="term" value="P:protein deneddylation"/>
    <property type="evidence" value="ECO:0007669"/>
    <property type="project" value="InterPro"/>
</dbReference>
<feature type="compositionally biased region" description="Low complexity" evidence="6">
    <location>
        <begin position="25"/>
        <end position="36"/>
    </location>
</feature>